<accession>A0A6V7U546</accession>
<proteinExistence type="predicted"/>
<name>A0A6V7U546_MELEN</name>
<organism evidence="1 2">
    <name type="scientific">Meloidogyne enterolobii</name>
    <name type="common">Root-knot nematode worm</name>
    <name type="synonym">Meloidogyne mayaguensis</name>
    <dbReference type="NCBI Taxonomy" id="390850"/>
    <lineage>
        <taxon>Eukaryota</taxon>
        <taxon>Metazoa</taxon>
        <taxon>Ecdysozoa</taxon>
        <taxon>Nematoda</taxon>
        <taxon>Chromadorea</taxon>
        <taxon>Rhabditida</taxon>
        <taxon>Tylenchina</taxon>
        <taxon>Tylenchomorpha</taxon>
        <taxon>Tylenchoidea</taxon>
        <taxon>Meloidogynidae</taxon>
        <taxon>Meloidogyninae</taxon>
        <taxon>Meloidogyne</taxon>
    </lineage>
</organism>
<protein>
    <submittedName>
        <fullName evidence="1">Uncharacterized protein</fullName>
    </submittedName>
</protein>
<dbReference type="EMBL" id="CAJEWN010000033">
    <property type="protein sequence ID" value="CAD2144220.1"/>
    <property type="molecule type" value="Genomic_DNA"/>
</dbReference>
<sequence length="59" mass="6763">MLIIGVPGNGCNAPLIRHLVTDQECANLAFRFLKSAPWHLSTYPLNFSLFQLFFREQIL</sequence>
<gene>
    <name evidence="1" type="ORF">MENT_LOCUS7848</name>
</gene>
<dbReference type="Proteomes" id="UP000580250">
    <property type="component" value="Unassembled WGS sequence"/>
</dbReference>
<comment type="caution">
    <text evidence="1">The sequence shown here is derived from an EMBL/GenBank/DDBJ whole genome shotgun (WGS) entry which is preliminary data.</text>
</comment>
<dbReference type="AlphaFoldDB" id="A0A6V7U546"/>
<evidence type="ECO:0000313" key="2">
    <source>
        <dbReference type="Proteomes" id="UP000580250"/>
    </source>
</evidence>
<evidence type="ECO:0000313" key="1">
    <source>
        <dbReference type="EMBL" id="CAD2144220.1"/>
    </source>
</evidence>
<reference evidence="1 2" key="1">
    <citation type="submission" date="2020-08" db="EMBL/GenBank/DDBJ databases">
        <authorList>
            <person name="Koutsovoulos G."/>
            <person name="Danchin GJ E."/>
        </authorList>
    </citation>
    <scope>NUCLEOTIDE SEQUENCE [LARGE SCALE GENOMIC DNA]</scope>
</reference>